<gene>
    <name evidence="1" type="ORF">HHL24_35535</name>
</gene>
<organism evidence="1 2">
    <name type="scientific">Paraburkholderia polaris</name>
    <dbReference type="NCBI Taxonomy" id="2728848"/>
    <lineage>
        <taxon>Bacteria</taxon>
        <taxon>Pseudomonadati</taxon>
        <taxon>Pseudomonadota</taxon>
        <taxon>Betaproteobacteria</taxon>
        <taxon>Burkholderiales</taxon>
        <taxon>Burkholderiaceae</taxon>
        <taxon>Paraburkholderia</taxon>
    </lineage>
</organism>
<name>A0A848ITQ2_9BURK</name>
<comment type="caution">
    <text evidence="1">The sequence shown here is derived from an EMBL/GenBank/DDBJ whole genome shotgun (WGS) entry which is preliminary data.</text>
</comment>
<reference evidence="1 2" key="1">
    <citation type="submission" date="2020-04" db="EMBL/GenBank/DDBJ databases">
        <title>Paraburkholderia sp. RP-4-7 isolated from soil.</title>
        <authorList>
            <person name="Dahal R.H."/>
        </authorList>
    </citation>
    <scope>NUCLEOTIDE SEQUENCE [LARGE SCALE GENOMIC DNA]</scope>
    <source>
        <strain evidence="1 2">RP-4-7</strain>
    </source>
</reference>
<dbReference type="AlphaFoldDB" id="A0A848ITQ2"/>
<accession>A0A848ITQ2</accession>
<evidence type="ECO:0000313" key="1">
    <source>
        <dbReference type="EMBL" id="NMM03204.1"/>
    </source>
</evidence>
<protein>
    <submittedName>
        <fullName evidence="1">Uncharacterized protein</fullName>
    </submittedName>
</protein>
<dbReference type="Proteomes" id="UP000544134">
    <property type="component" value="Unassembled WGS sequence"/>
</dbReference>
<dbReference type="RefSeq" id="WP_169489954.1">
    <property type="nucleotide sequence ID" value="NZ_JABBGJ010000049.1"/>
</dbReference>
<dbReference type="EMBL" id="JABBGJ010000049">
    <property type="protein sequence ID" value="NMM03204.1"/>
    <property type="molecule type" value="Genomic_DNA"/>
</dbReference>
<keyword evidence="2" id="KW-1185">Reference proteome</keyword>
<sequence length="213" mass="23762">MAQLPVSTVANMLREQIARGTIDGLPRNALPDIVLDARIEAEMEHHPDLSRSEAKAVVERNEAVFVFDWGYMSVHFSDADLQCTPHTPPSLIADFYITAGLQDEDVMEDILDVFPEFLEAHIDDAKLDGRTPDELSFLVSEGGFDFDAGRLTIWFEDDAESTRLQCELAGMLLGSLTTSLNDELLGVAFFVEFLPFFADHFHEGPDLTSETIH</sequence>
<proteinExistence type="predicted"/>
<evidence type="ECO:0000313" key="2">
    <source>
        <dbReference type="Proteomes" id="UP000544134"/>
    </source>
</evidence>